<dbReference type="KEGG" id="ock:EXM22_13970"/>
<sequence>MIKVYLLLFLFVLFSCSKEQIPSIEKSQVASIESKADSVEADIPSPIPSEPTGPQTTEDKIPTDNSESIPVTETLEETEDGYRMITWWDLFSKPEFLYYKEMEAAYEADPNFYPSSLPPAPGINSGISGLKVRIPGFIVGVDTDPDNFSKISSFLFVPYQGACIHVPPPPTNQTIFSTFEESFQSDPYTPYWLYGTIYTEEGDNGIAAYSYTLVGDRLEIYTE</sequence>
<evidence type="ECO:0000313" key="2">
    <source>
        <dbReference type="EMBL" id="QEN09042.1"/>
    </source>
</evidence>
<dbReference type="Proteomes" id="UP000324209">
    <property type="component" value="Chromosome"/>
</dbReference>
<dbReference type="InterPro" id="IPR021727">
    <property type="entry name" value="DUF3299"/>
</dbReference>
<keyword evidence="3" id="KW-1185">Reference proteome</keyword>
<dbReference type="Pfam" id="PF11736">
    <property type="entry name" value="DUF3299"/>
    <property type="match status" value="1"/>
</dbReference>
<dbReference type="PROSITE" id="PS51257">
    <property type="entry name" value="PROKAR_LIPOPROTEIN"/>
    <property type="match status" value="1"/>
</dbReference>
<feature type="region of interest" description="Disordered" evidence="1">
    <location>
        <begin position="38"/>
        <end position="68"/>
    </location>
</feature>
<dbReference type="OrthoDB" id="9812956at2"/>
<organism evidence="2 3">
    <name type="scientific">Oceanispirochaeta crateris</name>
    <dbReference type="NCBI Taxonomy" id="2518645"/>
    <lineage>
        <taxon>Bacteria</taxon>
        <taxon>Pseudomonadati</taxon>
        <taxon>Spirochaetota</taxon>
        <taxon>Spirochaetia</taxon>
        <taxon>Spirochaetales</taxon>
        <taxon>Spirochaetaceae</taxon>
        <taxon>Oceanispirochaeta</taxon>
    </lineage>
</organism>
<gene>
    <name evidence="2" type="ORF">EXM22_13970</name>
</gene>
<name>A0A5C1QSR3_9SPIO</name>
<dbReference type="RefSeq" id="WP_149487118.1">
    <property type="nucleotide sequence ID" value="NZ_CP036150.1"/>
</dbReference>
<dbReference type="EMBL" id="CP036150">
    <property type="protein sequence ID" value="QEN09042.1"/>
    <property type="molecule type" value="Genomic_DNA"/>
</dbReference>
<evidence type="ECO:0000313" key="3">
    <source>
        <dbReference type="Proteomes" id="UP000324209"/>
    </source>
</evidence>
<dbReference type="AlphaFoldDB" id="A0A5C1QSR3"/>
<protein>
    <submittedName>
        <fullName evidence="2">DUF3299 domain-containing protein</fullName>
    </submittedName>
</protein>
<proteinExistence type="predicted"/>
<evidence type="ECO:0000256" key="1">
    <source>
        <dbReference type="SAM" id="MobiDB-lite"/>
    </source>
</evidence>
<dbReference type="Gene3D" id="2.40.50.870">
    <property type="entry name" value="Protein of unknown function (DUF3299)"/>
    <property type="match status" value="1"/>
</dbReference>
<accession>A0A5C1QSR3</accession>
<reference evidence="2 3" key="1">
    <citation type="submission" date="2019-02" db="EMBL/GenBank/DDBJ databases">
        <title>Complete Genome Sequence and Methylome Analysis of free living Spirochaetas.</title>
        <authorList>
            <person name="Fomenkov A."/>
            <person name="Dubinina G."/>
            <person name="Leshcheva N."/>
            <person name="Mikheeva N."/>
            <person name="Grabovich M."/>
            <person name="Vincze T."/>
            <person name="Roberts R.J."/>
        </authorList>
    </citation>
    <scope>NUCLEOTIDE SEQUENCE [LARGE SCALE GENOMIC DNA]</scope>
    <source>
        <strain evidence="2 3">K2</strain>
    </source>
</reference>